<dbReference type="GO" id="GO:0006355">
    <property type="term" value="P:regulation of DNA-templated transcription"/>
    <property type="evidence" value="ECO:0007669"/>
    <property type="project" value="UniProtKB-UniRule"/>
</dbReference>
<evidence type="ECO:0000313" key="9">
    <source>
        <dbReference type="EMBL" id="KAK1398178.1"/>
    </source>
</evidence>
<evidence type="ECO:0000259" key="8">
    <source>
        <dbReference type="PROSITE" id="PS50966"/>
    </source>
</evidence>
<keyword evidence="10" id="KW-1185">Reference proteome</keyword>
<evidence type="ECO:0000256" key="4">
    <source>
        <dbReference type="ARBA" id="ARBA00022833"/>
    </source>
</evidence>
<dbReference type="GO" id="GO:0008270">
    <property type="term" value="F:zinc ion binding"/>
    <property type="evidence" value="ECO:0007669"/>
    <property type="project" value="UniProtKB-UniRule"/>
</dbReference>
<evidence type="ECO:0000256" key="3">
    <source>
        <dbReference type="ARBA" id="ARBA00022771"/>
    </source>
</evidence>
<keyword evidence="4 6" id="KW-0862">Zinc</keyword>
<comment type="similarity">
    <text evidence="1 6">Belongs to the FHY3/FAR1 family.</text>
</comment>
<gene>
    <name evidence="9" type="ORF">POM88_008041</name>
</gene>
<sequence>MCYESVIEKQRYTNKKLNQEDKCMPKLVTIKPIEKDAATVYTRVIFYKVQDEIKYSVNMELDTCTVVDGVKKFMIKDFFVKDKLFEVDVILDTQNVTCSCKMFTRIGYPCRHAFYCLSACRIHKIPRDLLSKRWMKNAEKMHSTLDLGEISKSGSKEGKVKAKSQDVWFEFQGCVTDVSDDEDLLEYVLLELKSLRGKIQEKSKKKQTNSKSDVSERLIGVKPADVITVHPPHQSNNKGSRKRMLSSLEKSLDRRKIPTRICKICGVPALHDSRNCPLKGSEINHQVEKVIEDTTGEKENA</sequence>
<evidence type="ECO:0000256" key="5">
    <source>
        <dbReference type="PROSITE-ProRule" id="PRU00325"/>
    </source>
</evidence>
<dbReference type="Proteomes" id="UP001237642">
    <property type="component" value="Unassembled WGS sequence"/>
</dbReference>
<evidence type="ECO:0000256" key="2">
    <source>
        <dbReference type="ARBA" id="ARBA00022723"/>
    </source>
</evidence>
<comment type="caution">
    <text evidence="9">The sequence shown here is derived from an EMBL/GenBank/DDBJ whole genome shotgun (WGS) entry which is preliminary data.</text>
</comment>
<dbReference type="PANTHER" id="PTHR31669:SF306">
    <property type="entry name" value="PROTEIN FAR1-RELATED SEQUENCE"/>
    <property type="match status" value="1"/>
</dbReference>
<dbReference type="Pfam" id="PF04434">
    <property type="entry name" value="SWIM"/>
    <property type="match status" value="1"/>
</dbReference>
<dbReference type="PROSITE" id="PS50966">
    <property type="entry name" value="ZF_SWIM"/>
    <property type="match status" value="1"/>
</dbReference>
<dbReference type="InterPro" id="IPR007527">
    <property type="entry name" value="Znf_SWIM"/>
</dbReference>
<dbReference type="InterPro" id="IPR006564">
    <property type="entry name" value="Znf_PMZ"/>
</dbReference>
<comment type="function">
    <text evidence="6">Putative transcription activator involved in regulating light control of development.</text>
</comment>
<accession>A0AAD8N842</accession>
<reference evidence="9" key="2">
    <citation type="submission" date="2023-05" db="EMBL/GenBank/DDBJ databases">
        <authorList>
            <person name="Schelkunov M.I."/>
        </authorList>
    </citation>
    <scope>NUCLEOTIDE SEQUENCE</scope>
    <source>
        <strain evidence="9">Hsosn_3</strain>
        <tissue evidence="9">Leaf</tissue>
    </source>
</reference>
<dbReference type="InterPro" id="IPR031052">
    <property type="entry name" value="FHY3/FAR1"/>
</dbReference>
<evidence type="ECO:0000256" key="1">
    <source>
        <dbReference type="ARBA" id="ARBA00005889"/>
    </source>
</evidence>
<keyword evidence="2 6" id="KW-0479">Metal-binding</keyword>
<evidence type="ECO:0000256" key="6">
    <source>
        <dbReference type="RuleBase" id="RU367018"/>
    </source>
</evidence>
<name>A0AAD8N842_9APIA</name>
<keyword evidence="3 5" id="KW-0863">Zinc-finger</keyword>
<proteinExistence type="inferred from homology"/>
<feature type="domain" description="SWIM-type" evidence="8">
    <location>
        <begin position="85"/>
        <end position="121"/>
    </location>
</feature>
<dbReference type="GO" id="GO:0005634">
    <property type="term" value="C:nucleus"/>
    <property type="evidence" value="ECO:0007669"/>
    <property type="project" value="UniProtKB-SubCell"/>
</dbReference>
<dbReference type="PANTHER" id="PTHR31669">
    <property type="entry name" value="PROTEIN FAR1-RELATED SEQUENCE 10-RELATED"/>
    <property type="match status" value="1"/>
</dbReference>
<dbReference type="AlphaFoldDB" id="A0AAD8N842"/>
<feature type="region of interest" description="Disordered" evidence="7">
    <location>
        <begin position="229"/>
        <end position="250"/>
    </location>
</feature>
<reference evidence="9" key="1">
    <citation type="submission" date="2023-02" db="EMBL/GenBank/DDBJ databases">
        <title>Genome of toxic invasive species Heracleum sosnowskyi carries increased number of genes despite the absence of recent whole-genome duplications.</title>
        <authorList>
            <person name="Schelkunov M."/>
            <person name="Shtratnikova V."/>
            <person name="Makarenko M."/>
            <person name="Klepikova A."/>
            <person name="Omelchenko D."/>
            <person name="Novikova G."/>
            <person name="Obukhova E."/>
            <person name="Bogdanov V."/>
            <person name="Penin A."/>
            <person name="Logacheva M."/>
        </authorList>
    </citation>
    <scope>NUCLEOTIDE SEQUENCE</scope>
    <source>
        <strain evidence="9">Hsosn_3</strain>
        <tissue evidence="9">Leaf</tissue>
    </source>
</reference>
<protein>
    <recommendedName>
        <fullName evidence="6">Protein FAR1-RELATED SEQUENCE</fullName>
    </recommendedName>
</protein>
<comment type="subcellular location">
    <subcellularLocation>
        <location evidence="6">Nucleus</location>
    </subcellularLocation>
</comment>
<dbReference type="SMART" id="SM00575">
    <property type="entry name" value="ZnF_PMZ"/>
    <property type="match status" value="1"/>
</dbReference>
<keyword evidence="6" id="KW-0539">Nucleus</keyword>
<dbReference type="EMBL" id="JAUIZM010000002">
    <property type="protein sequence ID" value="KAK1398178.1"/>
    <property type="molecule type" value="Genomic_DNA"/>
</dbReference>
<organism evidence="9 10">
    <name type="scientific">Heracleum sosnowskyi</name>
    <dbReference type="NCBI Taxonomy" id="360622"/>
    <lineage>
        <taxon>Eukaryota</taxon>
        <taxon>Viridiplantae</taxon>
        <taxon>Streptophyta</taxon>
        <taxon>Embryophyta</taxon>
        <taxon>Tracheophyta</taxon>
        <taxon>Spermatophyta</taxon>
        <taxon>Magnoliopsida</taxon>
        <taxon>eudicotyledons</taxon>
        <taxon>Gunneridae</taxon>
        <taxon>Pentapetalae</taxon>
        <taxon>asterids</taxon>
        <taxon>campanulids</taxon>
        <taxon>Apiales</taxon>
        <taxon>Apiaceae</taxon>
        <taxon>Apioideae</taxon>
        <taxon>apioid superclade</taxon>
        <taxon>Tordylieae</taxon>
        <taxon>Tordyliinae</taxon>
        <taxon>Heracleum</taxon>
    </lineage>
</organism>
<evidence type="ECO:0000313" key="10">
    <source>
        <dbReference type="Proteomes" id="UP001237642"/>
    </source>
</evidence>
<evidence type="ECO:0000256" key="7">
    <source>
        <dbReference type="SAM" id="MobiDB-lite"/>
    </source>
</evidence>